<dbReference type="AlphaFoldDB" id="A0A0G0E7P5"/>
<dbReference type="CDD" id="cd09279">
    <property type="entry name" value="RNase_HI_like"/>
    <property type="match status" value="1"/>
</dbReference>
<dbReference type="STRING" id="1618480.US11_C0007G0015"/>
<dbReference type="InterPro" id="IPR053151">
    <property type="entry name" value="RNase_H-like"/>
</dbReference>
<evidence type="ECO:0000259" key="1">
    <source>
        <dbReference type="PROSITE" id="PS50879"/>
    </source>
</evidence>
<dbReference type="EMBL" id="LBRS01000007">
    <property type="protein sequence ID" value="KKQ01522.1"/>
    <property type="molecule type" value="Genomic_DNA"/>
</dbReference>
<dbReference type="InterPro" id="IPR002156">
    <property type="entry name" value="RNaseH_domain"/>
</dbReference>
<proteinExistence type="predicted"/>
<dbReference type="Pfam" id="PF13456">
    <property type="entry name" value="RVT_3"/>
    <property type="match status" value="1"/>
</dbReference>
<dbReference type="SUPFAM" id="SSF53098">
    <property type="entry name" value="Ribonuclease H-like"/>
    <property type="match status" value="1"/>
</dbReference>
<dbReference type="PROSITE" id="PS50879">
    <property type="entry name" value="RNASE_H_1"/>
    <property type="match status" value="1"/>
</dbReference>
<organism evidence="2 3">
    <name type="scientific">Candidatus Roizmanbacteria bacterium GW2011_GWA2_36_23</name>
    <dbReference type="NCBI Taxonomy" id="1618480"/>
    <lineage>
        <taxon>Bacteria</taxon>
        <taxon>Candidatus Roizmaniibacteriota</taxon>
    </lineage>
</organism>
<feature type="domain" description="RNase H type-1" evidence="1">
    <location>
        <begin position="1"/>
        <end position="137"/>
    </location>
</feature>
<dbReference type="PANTHER" id="PTHR47723:SF19">
    <property type="entry name" value="POLYNUCLEOTIDYL TRANSFERASE, RIBONUCLEASE H-LIKE SUPERFAMILY PROTEIN"/>
    <property type="match status" value="1"/>
</dbReference>
<comment type="caution">
    <text evidence="2">The sequence shown here is derived from an EMBL/GenBank/DDBJ whole genome shotgun (WGS) entry which is preliminary data.</text>
</comment>
<dbReference type="PANTHER" id="PTHR47723">
    <property type="entry name" value="OS05G0353850 PROTEIN"/>
    <property type="match status" value="1"/>
</dbReference>
<evidence type="ECO:0000313" key="3">
    <source>
        <dbReference type="Proteomes" id="UP000034344"/>
    </source>
</evidence>
<name>A0A0G0E7P5_9BACT</name>
<dbReference type="InterPro" id="IPR012337">
    <property type="entry name" value="RNaseH-like_sf"/>
</dbReference>
<dbReference type="GO" id="GO:0004523">
    <property type="term" value="F:RNA-DNA hybrid ribonuclease activity"/>
    <property type="evidence" value="ECO:0007669"/>
    <property type="project" value="InterPro"/>
</dbReference>
<protein>
    <submittedName>
        <fullName evidence="2">Ribonuclease H</fullName>
    </submittedName>
</protein>
<sequence length="138" mass="15532">MVIKIYTDGGSLNNPGQAAFAYLIYKNDSLLFSFSKPIGIATNNIAEYTGLIRALEKIKDIQMQNKLAGLKKIVVRADSLLMISQLNGVYKVKNTNIRECVLKIRILENEINVPIEYSHVYRKNNQMADSLVKKALGR</sequence>
<accession>A0A0G0E7P5</accession>
<dbReference type="InterPro" id="IPR036397">
    <property type="entry name" value="RNaseH_sf"/>
</dbReference>
<dbReference type="Proteomes" id="UP000034344">
    <property type="component" value="Unassembled WGS sequence"/>
</dbReference>
<reference evidence="2 3" key="1">
    <citation type="journal article" date="2015" name="Nature">
        <title>rRNA introns, odd ribosomes, and small enigmatic genomes across a large radiation of phyla.</title>
        <authorList>
            <person name="Brown C.T."/>
            <person name="Hug L.A."/>
            <person name="Thomas B.C."/>
            <person name="Sharon I."/>
            <person name="Castelle C.J."/>
            <person name="Singh A."/>
            <person name="Wilkins M.J."/>
            <person name="Williams K.H."/>
            <person name="Banfield J.F."/>
        </authorList>
    </citation>
    <scope>NUCLEOTIDE SEQUENCE [LARGE SCALE GENOMIC DNA]</scope>
</reference>
<evidence type="ECO:0000313" key="2">
    <source>
        <dbReference type="EMBL" id="KKQ01522.1"/>
    </source>
</evidence>
<dbReference type="GO" id="GO:0003676">
    <property type="term" value="F:nucleic acid binding"/>
    <property type="evidence" value="ECO:0007669"/>
    <property type="project" value="InterPro"/>
</dbReference>
<dbReference type="Gene3D" id="3.30.420.10">
    <property type="entry name" value="Ribonuclease H-like superfamily/Ribonuclease H"/>
    <property type="match status" value="1"/>
</dbReference>
<gene>
    <name evidence="2" type="ORF">US11_C0007G0015</name>
</gene>